<evidence type="ECO:0000256" key="1">
    <source>
        <dbReference type="ARBA" id="ARBA00001849"/>
    </source>
</evidence>
<evidence type="ECO:0000259" key="9">
    <source>
        <dbReference type="PROSITE" id="PS50126"/>
    </source>
</evidence>
<dbReference type="SUPFAM" id="SSF50249">
    <property type="entry name" value="Nucleic acid-binding proteins"/>
    <property type="match status" value="4"/>
</dbReference>
<dbReference type="Pfam" id="PF00575">
    <property type="entry name" value="S1"/>
    <property type="match status" value="1"/>
</dbReference>
<dbReference type="SMART" id="SM00955">
    <property type="entry name" value="RNB"/>
    <property type="match status" value="1"/>
</dbReference>
<dbReference type="Pfam" id="PF08206">
    <property type="entry name" value="OB_RNB"/>
    <property type="match status" value="1"/>
</dbReference>
<comment type="similarity">
    <text evidence="8">Belongs to the RNR ribonuclease family. RNase R subfamily.</text>
</comment>
<dbReference type="InterPro" id="IPR012340">
    <property type="entry name" value="NA-bd_OB-fold"/>
</dbReference>
<dbReference type="PANTHER" id="PTHR23355">
    <property type="entry name" value="RIBONUCLEASE"/>
    <property type="match status" value="1"/>
</dbReference>
<dbReference type="RefSeq" id="WP_342881915.1">
    <property type="nucleotide sequence ID" value="NZ_JBBMQS010000007.1"/>
</dbReference>
<dbReference type="GO" id="GO:0008859">
    <property type="term" value="F:exoribonuclease II activity"/>
    <property type="evidence" value="ECO:0007669"/>
    <property type="project" value="UniProtKB-EC"/>
</dbReference>
<evidence type="ECO:0000256" key="8">
    <source>
        <dbReference type="HAMAP-Rule" id="MF_01895"/>
    </source>
</evidence>
<comment type="caution">
    <text evidence="10">The sequence shown here is derived from an EMBL/GenBank/DDBJ whole genome shotgun (WGS) entry which is preliminary data.</text>
</comment>
<dbReference type="NCBIfam" id="TIGR00358">
    <property type="entry name" value="3_prime_RNase"/>
    <property type="match status" value="1"/>
</dbReference>
<feature type="domain" description="S1 motif" evidence="9">
    <location>
        <begin position="669"/>
        <end position="748"/>
    </location>
</feature>
<dbReference type="Proteomes" id="UP001461163">
    <property type="component" value="Unassembled WGS sequence"/>
</dbReference>
<dbReference type="InterPro" id="IPR022966">
    <property type="entry name" value="RNase_II/R_CS"/>
</dbReference>
<evidence type="ECO:0000256" key="2">
    <source>
        <dbReference type="ARBA" id="ARBA00004496"/>
    </source>
</evidence>
<keyword evidence="7 8" id="KW-0694">RNA-binding</keyword>
<dbReference type="Gene3D" id="2.40.50.140">
    <property type="entry name" value="Nucleic acid-binding proteins"/>
    <property type="match status" value="2"/>
</dbReference>
<evidence type="ECO:0000256" key="4">
    <source>
        <dbReference type="ARBA" id="ARBA00022722"/>
    </source>
</evidence>
<keyword evidence="3 8" id="KW-0963">Cytoplasm</keyword>
<dbReference type="InterPro" id="IPR003029">
    <property type="entry name" value="S1_domain"/>
</dbReference>
<comment type="subcellular location">
    <subcellularLocation>
        <location evidence="2 8">Cytoplasm</location>
    </subcellularLocation>
</comment>
<dbReference type="EMBL" id="JBBMQS010000007">
    <property type="protein sequence ID" value="MEM5498226.1"/>
    <property type="molecule type" value="Genomic_DNA"/>
</dbReference>
<evidence type="ECO:0000256" key="3">
    <source>
        <dbReference type="ARBA" id="ARBA00022490"/>
    </source>
</evidence>
<protein>
    <recommendedName>
        <fullName evidence="8">Ribonuclease R</fullName>
        <shortName evidence="8">RNase R</shortName>
        <ecNumber evidence="8">3.1.13.1</ecNumber>
    </recommendedName>
</protein>
<keyword evidence="4 8" id="KW-0540">Nuclease</keyword>
<accession>A0ABU9SWF8</accession>
<dbReference type="InterPro" id="IPR011129">
    <property type="entry name" value="CSD"/>
</dbReference>
<dbReference type="InterPro" id="IPR004476">
    <property type="entry name" value="RNase_II/RNase_R"/>
</dbReference>
<dbReference type="Pfam" id="PF17876">
    <property type="entry name" value="CSD2"/>
    <property type="match status" value="1"/>
</dbReference>
<dbReference type="CDD" id="cd04471">
    <property type="entry name" value="S1_RNase_R"/>
    <property type="match status" value="1"/>
</dbReference>
<reference evidence="10 11" key="1">
    <citation type="submission" date="2024-03" db="EMBL/GenBank/DDBJ databases">
        <title>Community enrichment and isolation of bacterial strains for fucoidan degradation.</title>
        <authorList>
            <person name="Sichert A."/>
        </authorList>
    </citation>
    <scope>NUCLEOTIDE SEQUENCE [LARGE SCALE GENOMIC DNA]</scope>
    <source>
        <strain evidence="10 11">AS12</strain>
    </source>
</reference>
<dbReference type="InterPro" id="IPR013223">
    <property type="entry name" value="RNase_B_OB_dom"/>
</dbReference>
<sequence length="751" mass="83867">MNQTAQLSTIRTYDNPIPGREFILSLFSSLKKHLNREQIADALALNSPQEKEALRRRLRAMERDGQLSFQRKGYQLIDPDSLLSGPISIHPEGFGFVTYSDIEKDIFLPKNQLKHVFDGDVVQVLVEPGKNAKRTYSNLIKVQQRNTTHVVGMLQREGKFYFLVPDDIKVSHKIHVEHSSINQARVGQYVSGKITRYPDFRQETQVEIVEVLGNATDAGIESTLTLHRHGISDQWEKALLDKANTHGARVSQADKAQRVDYRSLAFVTIDGADAKDFDDAVYCEKTDAGDWRLLVAIADVSHYVLPNDPLDIEAQARATSIYLPGQVVPMLPEALSNGLCSLNPHEDRLVMMCEMIINSKGLVTQANFSEGVIQSHARLTYSQANALVTQPKSKLAKTTAASSPAIVPHVKDLHALFQVLIKQRKQRGAIDFETRELALKLNKHKNIASISPLKRNDAHRMIEEFMLCANVATAQFLQRHKIPSLFRVHSGPQQKKLTALRAFLTEKGLTLDGGDSPSSHHYNDLLKKVSHRPDAKLIQMLLLRSQSQAEYSPVNQGHFGLAYDAYAHFTSPIRRYPDLLTHRAIRATLRSNKSANDTSKSESGFKRLLRQLKLSVSTSKAVPNDTYPYTAEEVALLSHHCSGQSRLADTVSREVENALMCKYMQPFIGDSFSASISGMNNAGFFVTLENTGAEGLVSMMSLTGDAYTFDDQKQLITNGQQTHRIGDDLTVVLKSVDLRARKMSFEVAQNA</sequence>
<proteinExistence type="inferred from homology"/>
<name>A0ABU9SWF8_9ALTE</name>
<dbReference type="InterPro" id="IPR011805">
    <property type="entry name" value="RNase_R"/>
</dbReference>
<dbReference type="HAMAP" id="MF_01895">
    <property type="entry name" value="RNase_R"/>
    <property type="match status" value="1"/>
</dbReference>
<dbReference type="InterPro" id="IPR040476">
    <property type="entry name" value="CSD2"/>
</dbReference>
<dbReference type="PROSITE" id="PS01175">
    <property type="entry name" value="RIBONUCLEASE_II"/>
    <property type="match status" value="1"/>
</dbReference>
<evidence type="ECO:0000256" key="6">
    <source>
        <dbReference type="ARBA" id="ARBA00022839"/>
    </source>
</evidence>
<keyword evidence="6 8" id="KW-0269">Exonuclease</keyword>
<dbReference type="PROSITE" id="PS50126">
    <property type="entry name" value="S1"/>
    <property type="match status" value="1"/>
</dbReference>
<dbReference type="SMART" id="SM00357">
    <property type="entry name" value="CSP"/>
    <property type="match status" value="2"/>
</dbReference>
<dbReference type="PANTHER" id="PTHR23355:SF9">
    <property type="entry name" value="DIS3-LIKE EXONUCLEASE 2"/>
    <property type="match status" value="1"/>
</dbReference>
<evidence type="ECO:0000313" key="10">
    <source>
        <dbReference type="EMBL" id="MEM5498226.1"/>
    </source>
</evidence>
<dbReference type="NCBIfam" id="TIGR02063">
    <property type="entry name" value="RNase_R"/>
    <property type="match status" value="1"/>
</dbReference>
<evidence type="ECO:0000256" key="7">
    <source>
        <dbReference type="ARBA" id="ARBA00022884"/>
    </source>
</evidence>
<keyword evidence="5 8" id="KW-0378">Hydrolase</keyword>
<dbReference type="Pfam" id="PF00773">
    <property type="entry name" value="RNB"/>
    <property type="match status" value="1"/>
</dbReference>
<organism evidence="10 11">
    <name type="scientific">Paraglaciecola mesophila</name>
    <dbReference type="NCBI Taxonomy" id="197222"/>
    <lineage>
        <taxon>Bacteria</taxon>
        <taxon>Pseudomonadati</taxon>
        <taxon>Pseudomonadota</taxon>
        <taxon>Gammaproteobacteria</taxon>
        <taxon>Alteromonadales</taxon>
        <taxon>Alteromonadaceae</taxon>
        <taxon>Paraglaciecola</taxon>
    </lineage>
</organism>
<dbReference type="InterPro" id="IPR050180">
    <property type="entry name" value="RNR_Ribonuclease"/>
</dbReference>
<evidence type="ECO:0000313" key="11">
    <source>
        <dbReference type="Proteomes" id="UP001461163"/>
    </source>
</evidence>
<dbReference type="SMART" id="SM00316">
    <property type="entry name" value="S1"/>
    <property type="match status" value="1"/>
</dbReference>
<dbReference type="EC" id="3.1.13.1" evidence="8"/>
<comment type="function">
    <text evidence="8">3'-5' exoribonuclease that releases 5'-nucleoside monophosphates and is involved in maturation of structured RNAs.</text>
</comment>
<gene>
    <name evidence="8 10" type="primary">rnr</name>
    <name evidence="10" type="ORF">WNY77_12530</name>
</gene>
<comment type="catalytic activity">
    <reaction evidence="1 8">
        <text>Exonucleolytic cleavage in the 3'- to 5'-direction to yield nucleoside 5'-phosphates.</text>
        <dbReference type="EC" id="3.1.13.1"/>
    </reaction>
</comment>
<evidence type="ECO:0000256" key="5">
    <source>
        <dbReference type="ARBA" id="ARBA00022801"/>
    </source>
</evidence>
<dbReference type="InterPro" id="IPR001900">
    <property type="entry name" value="RNase_II/R"/>
</dbReference>
<keyword evidence="11" id="KW-1185">Reference proteome</keyword>